<proteinExistence type="predicted"/>
<dbReference type="EMBL" id="JADYXP020000019">
    <property type="protein sequence ID" value="KAL0105092.1"/>
    <property type="molecule type" value="Genomic_DNA"/>
</dbReference>
<accession>A0AAW2EPN0</accession>
<keyword evidence="2" id="KW-1185">Reference proteome</keyword>
<evidence type="ECO:0000313" key="2">
    <source>
        <dbReference type="Proteomes" id="UP001430953"/>
    </source>
</evidence>
<sequence length="86" mass="9996">MSRGHFTLHNTLIMIKKSNSAPSVAISRQLYYLHKSLWVPKNRSRPRIASDTNEIRANGCFWQLAYFRGRNTNRAALRRPVAGRRI</sequence>
<evidence type="ECO:0000313" key="1">
    <source>
        <dbReference type="EMBL" id="KAL0105092.1"/>
    </source>
</evidence>
<comment type="caution">
    <text evidence="1">The sequence shown here is derived from an EMBL/GenBank/DDBJ whole genome shotgun (WGS) entry which is preliminary data.</text>
</comment>
<gene>
    <name evidence="1" type="ORF">PUN28_016622</name>
</gene>
<protein>
    <submittedName>
        <fullName evidence="1">Uncharacterized protein</fullName>
    </submittedName>
</protein>
<dbReference type="AlphaFoldDB" id="A0AAW2EPN0"/>
<name>A0AAW2EPN0_9HYME</name>
<reference evidence="1 2" key="1">
    <citation type="submission" date="2023-03" db="EMBL/GenBank/DDBJ databases">
        <title>High recombination rates correlate with genetic variation in Cardiocondyla obscurior ants.</title>
        <authorList>
            <person name="Errbii M."/>
        </authorList>
    </citation>
    <scope>NUCLEOTIDE SEQUENCE [LARGE SCALE GENOMIC DNA]</scope>
    <source>
        <strain evidence="1">Alpha-2009</strain>
        <tissue evidence="1">Whole body</tissue>
    </source>
</reference>
<organism evidence="1 2">
    <name type="scientific">Cardiocondyla obscurior</name>
    <dbReference type="NCBI Taxonomy" id="286306"/>
    <lineage>
        <taxon>Eukaryota</taxon>
        <taxon>Metazoa</taxon>
        <taxon>Ecdysozoa</taxon>
        <taxon>Arthropoda</taxon>
        <taxon>Hexapoda</taxon>
        <taxon>Insecta</taxon>
        <taxon>Pterygota</taxon>
        <taxon>Neoptera</taxon>
        <taxon>Endopterygota</taxon>
        <taxon>Hymenoptera</taxon>
        <taxon>Apocrita</taxon>
        <taxon>Aculeata</taxon>
        <taxon>Formicoidea</taxon>
        <taxon>Formicidae</taxon>
        <taxon>Myrmicinae</taxon>
        <taxon>Cardiocondyla</taxon>
    </lineage>
</organism>
<dbReference type="Proteomes" id="UP001430953">
    <property type="component" value="Unassembled WGS sequence"/>
</dbReference>